<organism evidence="3 4">
    <name type="scientific">Streptomyces pacificus</name>
    <dbReference type="NCBI Taxonomy" id="2705029"/>
    <lineage>
        <taxon>Bacteria</taxon>
        <taxon>Bacillati</taxon>
        <taxon>Actinomycetota</taxon>
        <taxon>Actinomycetes</taxon>
        <taxon>Kitasatosporales</taxon>
        <taxon>Streptomycetaceae</taxon>
        <taxon>Streptomyces</taxon>
    </lineage>
</organism>
<protein>
    <submittedName>
        <fullName evidence="3">NUDIX domain-containing protein</fullName>
    </submittedName>
</protein>
<accession>A0A6A0ANL9</accession>
<evidence type="ECO:0000259" key="2">
    <source>
        <dbReference type="PROSITE" id="PS51462"/>
    </source>
</evidence>
<comment type="caution">
    <text evidence="3">The sequence shown here is derived from an EMBL/GenBank/DDBJ whole genome shotgun (WGS) entry which is preliminary data.</text>
</comment>
<evidence type="ECO:0000313" key="4">
    <source>
        <dbReference type="Proteomes" id="UP000484988"/>
    </source>
</evidence>
<keyword evidence="4" id="KW-1185">Reference proteome</keyword>
<dbReference type="PROSITE" id="PS51462">
    <property type="entry name" value="NUDIX"/>
    <property type="match status" value="1"/>
</dbReference>
<dbReference type="InterPro" id="IPR015797">
    <property type="entry name" value="NUDIX_hydrolase-like_dom_sf"/>
</dbReference>
<gene>
    <name evidence="3" type="ORF">SCWH03_02610</name>
</gene>
<proteinExistence type="predicted"/>
<dbReference type="Pfam" id="PF00293">
    <property type="entry name" value="NUDIX"/>
    <property type="match status" value="1"/>
</dbReference>
<evidence type="ECO:0000313" key="3">
    <source>
        <dbReference type="EMBL" id="GFH34055.1"/>
    </source>
</evidence>
<dbReference type="InterPro" id="IPR000086">
    <property type="entry name" value="NUDIX_hydrolase_dom"/>
</dbReference>
<dbReference type="Gene3D" id="3.90.79.10">
    <property type="entry name" value="Nucleoside Triphosphate Pyrophosphohydrolase"/>
    <property type="match status" value="1"/>
</dbReference>
<evidence type="ECO:0000256" key="1">
    <source>
        <dbReference type="SAM" id="MobiDB-lite"/>
    </source>
</evidence>
<dbReference type="EMBL" id="BLLG01000001">
    <property type="protein sequence ID" value="GFH34055.1"/>
    <property type="molecule type" value="Genomic_DNA"/>
</dbReference>
<feature type="region of interest" description="Disordered" evidence="1">
    <location>
        <begin position="153"/>
        <end position="172"/>
    </location>
</feature>
<reference evidence="3 4" key="1">
    <citation type="submission" date="2020-02" db="EMBL/GenBank/DDBJ databases">
        <title>Whole Genome Shotgun Sequence of Streptomyces sp. strain CWH03.</title>
        <authorList>
            <person name="Dohra H."/>
            <person name="Kodani S."/>
            <person name="Yamamura H."/>
        </authorList>
    </citation>
    <scope>NUCLEOTIDE SEQUENCE [LARGE SCALE GENOMIC DNA]</scope>
    <source>
        <strain evidence="3 4">CWH03</strain>
    </source>
</reference>
<sequence length="319" mass="34072">MSAVECKGPRIGRPARGPFRWLGPGERPSGFYDDPVTETLPPVGIDLFDVERLQLTEAVEPPLSPADESARDSVWNKAVQTNPTLFDGPVVACGGLEWTGPRMVRLSWVRVTYRHYALRRVPGATALPSLFVNVVQPTDDGRVLAARMSSSTAAPGRWQLPGGSVEPPREGAELNEPALAGQAARELVEELGIDAAPEALRLWVVTRGENGSIGLTYLAPVLPEAAVRARFAAAVDAERARGREPELDGIALVRSPGELAGLSGPHADYLEPIVRRYAAAHRGPAHRSGVVEETASAFVEFCHASKAAGPEAREVAAHP</sequence>
<dbReference type="AlphaFoldDB" id="A0A6A0ANL9"/>
<name>A0A6A0ANL9_9ACTN</name>
<feature type="domain" description="Nudix hydrolase" evidence="2">
    <location>
        <begin position="125"/>
        <end position="319"/>
    </location>
</feature>
<dbReference type="Proteomes" id="UP000484988">
    <property type="component" value="Unassembled WGS sequence"/>
</dbReference>
<dbReference type="SUPFAM" id="SSF55811">
    <property type="entry name" value="Nudix"/>
    <property type="match status" value="1"/>
</dbReference>